<dbReference type="OrthoDB" id="265717at2759"/>
<dbReference type="PANTHER" id="PTHR47332:SF4">
    <property type="entry name" value="SET DOMAIN-CONTAINING PROTEIN 5"/>
    <property type="match status" value="1"/>
</dbReference>
<name>A0A9P7VNA0_9AGAR</name>
<evidence type="ECO:0000313" key="2">
    <source>
        <dbReference type="EMBL" id="KAG7443859.1"/>
    </source>
</evidence>
<dbReference type="Pfam" id="PF00856">
    <property type="entry name" value="SET"/>
    <property type="match status" value="1"/>
</dbReference>
<reference evidence="2" key="1">
    <citation type="submission" date="2020-11" db="EMBL/GenBank/DDBJ databases">
        <title>Adaptations for nitrogen fixation in a non-lichenized fungal sporocarp promotes dispersal by wood-feeding termites.</title>
        <authorList>
            <consortium name="DOE Joint Genome Institute"/>
            <person name="Koch R.A."/>
            <person name="Yoon G."/>
            <person name="Arayal U."/>
            <person name="Lail K."/>
            <person name="Amirebrahimi M."/>
            <person name="Labutti K."/>
            <person name="Lipzen A."/>
            <person name="Riley R."/>
            <person name="Barry K."/>
            <person name="Henrissat B."/>
            <person name="Grigoriev I.V."/>
            <person name="Herr J.R."/>
            <person name="Aime M.C."/>
        </authorList>
    </citation>
    <scope>NUCLEOTIDE SEQUENCE</scope>
    <source>
        <strain evidence="2">MCA 3950</strain>
    </source>
</reference>
<dbReference type="GeneID" id="66106609"/>
<accession>A0A9P7VNA0</accession>
<dbReference type="CDD" id="cd20071">
    <property type="entry name" value="SET_SMYD"/>
    <property type="match status" value="1"/>
</dbReference>
<evidence type="ECO:0000313" key="3">
    <source>
        <dbReference type="Proteomes" id="UP000812287"/>
    </source>
</evidence>
<dbReference type="Gene3D" id="2.170.270.10">
    <property type="entry name" value="SET domain"/>
    <property type="match status" value="1"/>
</dbReference>
<proteinExistence type="predicted"/>
<dbReference type="PROSITE" id="PS50280">
    <property type="entry name" value="SET"/>
    <property type="match status" value="1"/>
</dbReference>
<dbReference type="InterPro" id="IPR053185">
    <property type="entry name" value="SET_domain_protein"/>
</dbReference>
<dbReference type="PANTHER" id="PTHR47332">
    <property type="entry name" value="SET DOMAIN-CONTAINING PROTEIN 5"/>
    <property type="match status" value="1"/>
</dbReference>
<gene>
    <name evidence="2" type="ORF">BT62DRAFT_921526</name>
</gene>
<evidence type="ECO:0000259" key="1">
    <source>
        <dbReference type="PROSITE" id="PS50280"/>
    </source>
</evidence>
<comment type="caution">
    <text evidence="2">The sequence shown here is derived from an EMBL/GenBank/DDBJ whole genome shotgun (WGS) entry which is preliminary data.</text>
</comment>
<protein>
    <recommendedName>
        <fullName evidence="1">SET domain-containing protein</fullName>
    </recommendedName>
</protein>
<sequence>MAKTHHRRSSSSYTLYLPPNHVGVIEPGYVARTFQFGTSKCATLLREDVVLPPTLNQQQHQQPCTYHAFEIRHTGPKGTGLGMFARSSGGGIPAGGTVLVEHPLLVMPHRRGSFAIASLLEMVDPKGKTELMNLANAFPLEEKLGGIVRTNSLVGIEMGGGAEEEYRGVFLKLSRCNHSCSPNAHWTWDPASFSLTLEAVRPIAPHEEITIQYIDVCGSRAQRREELRMWFNFECVCPACSLPLHRQQRQSDFAREELARLMGHLRAVTFEEWCASGTLWDGYLIRMHRRALEIREREGLEMLEVRRHVDAIAVCYGALGDVEMFRLWGGKAREMRVGGGGERAVLDRWIEEPGVFPVWGWRRRVLMDSHTFNPSLKAVLR</sequence>
<organism evidence="2 3">
    <name type="scientific">Guyanagaster necrorhizus</name>
    <dbReference type="NCBI Taxonomy" id="856835"/>
    <lineage>
        <taxon>Eukaryota</taxon>
        <taxon>Fungi</taxon>
        <taxon>Dikarya</taxon>
        <taxon>Basidiomycota</taxon>
        <taxon>Agaricomycotina</taxon>
        <taxon>Agaricomycetes</taxon>
        <taxon>Agaricomycetidae</taxon>
        <taxon>Agaricales</taxon>
        <taxon>Marasmiineae</taxon>
        <taxon>Physalacriaceae</taxon>
        <taxon>Guyanagaster</taxon>
    </lineage>
</organism>
<dbReference type="AlphaFoldDB" id="A0A9P7VNA0"/>
<dbReference type="InterPro" id="IPR001214">
    <property type="entry name" value="SET_dom"/>
</dbReference>
<dbReference type="Proteomes" id="UP000812287">
    <property type="component" value="Unassembled WGS sequence"/>
</dbReference>
<dbReference type="RefSeq" id="XP_043037359.1">
    <property type="nucleotide sequence ID" value="XM_043184312.1"/>
</dbReference>
<dbReference type="InterPro" id="IPR046341">
    <property type="entry name" value="SET_dom_sf"/>
</dbReference>
<dbReference type="EMBL" id="MU250542">
    <property type="protein sequence ID" value="KAG7443859.1"/>
    <property type="molecule type" value="Genomic_DNA"/>
</dbReference>
<keyword evidence="3" id="KW-1185">Reference proteome</keyword>
<dbReference type="SUPFAM" id="SSF82199">
    <property type="entry name" value="SET domain"/>
    <property type="match status" value="1"/>
</dbReference>
<feature type="domain" description="SET" evidence="1">
    <location>
        <begin position="67"/>
        <end position="214"/>
    </location>
</feature>